<protein>
    <recommendedName>
        <fullName evidence="2">Pyrrolo-quinoline quinone repeat domain-containing protein</fullName>
    </recommendedName>
</protein>
<organism evidence="3 4">
    <name type="scientific">Streptomyces siamensis</name>
    <dbReference type="NCBI Taxonomy" id="1274986"/>
    <lineage>
        <taxon>Bacteria</taxon>
        <taxon>Bacillati</taxon>
        <taxon>Actinomycetota</taxon>
        <taxon>Actinomycetes</taxon>
        <taxon>Kitasatosporales</taxon>
        <taxon>Streptomycetaceae</taxon>
        <taxon>Streptomyces</taxon>
    </lineage>
</organism>
<dbReference type="PANTHER" id="PTHR34512:SF30">
    <property type="entry name" value="OUTER MEMBRANE PROTEIN ASSEMBLY FACTOR BAMB"/>
    <property type="match status" value="1"/>
</dbReference>
<feature type="domain" description="Pyrrolo-quinoline quinone repeat" evidence="2">
    <location>
        <begin position="238"/>
        <end position="394"/>
    </location>
</feature>
<comment type="caution">
    <text evidence="3">The sequence shown here is derived from an EMBL/GenBank/DDBJ whole genome shotgun (WGS) entry which is preliminary data.</text>
</comment>
<evidence type="ECO:0000259" key="2">
    <source>
        <dbReference type="Pfam" id="PF13360"/>
    </source>
</evidence>
<dbReference type="InterPro" id="IPR011047">
    <property type="entry name" value="Quinoprotein_ADH-like_sf"/>
</dbReference>
<dbReference type="InterPro" id="IPR002372">
    <property type="entry name" value="PQQ_rpt_dom"/>
</dbReference>
<dbReference type="Proteomes" id="UP001501759">
    <property type="component" value="Unassembled WGS sequence"/>
</dbReference>
<keyword evidence="4" id="KW-1185">Reference proteome</keyword>
<feature type="region of interest" description="Disordered" evidence="1">
    <location>
        <begin position="479"/>
        <end position="520"/>
    </location>
</feature>
<dbReference type="SUPFAM" id="SSF50998">
    <property type="entry name" value="Quinoprotein alcohol dehydrogenase-like"/>
    <property type="match status" value="1"/>
</dbReference>
<reference evidence="4" key="1">
    <citation type="journal article" date="2019" name="Int. J. Syst. Evol. Microbiol.">
        <title>The Global Catalogue of Microorganisms (GCM) 10K type strain sequencing project: providing services to taxonomists for standard genome sequencing and annotation.</title>
        <authorList>
            <consortium name="The Broad Institute Genomics Platform"/>
            <consortium name="The Broad Institute Genome Sequencing Center for Infectious Disease"/>
            <person name="Wu L."/>
            <person name="Ma J."/>
        </authorList>
    </citation>
    <scope>NUCLEOTIDE SEQUENCE [LARGE SCALE GENOMIC DNA]</scope>
    <source>
        <strain evidence="4">JCM 18409</strain>
    </source>
</reference>
<feature type="domain" description="Pyrrolo-quinoline quinone repeat" evidence="2">
    <location>
        <begin position="89"/>
        <end position="168"/>
    </location>
</feature>
<evidence type="ECO:0000313" key="4">
    <source>
        <dbReference type="Proteomes" id="UP001501759"/>
    </source>
</evidence>
<feature type="compositionally biased region" description="Basic and acidic residues" evidence="1">
    <location>
        <begin position="511"/>
        <end position="520"/>
    </location>
</feature>
<name>A0ABP9JJG3_9ACTN</name>
<evidence type="ECO:0000313" key="3">
    <source>
        <dbReference type="EMBL" id="GAA5033595.1"/>
    </source>
</evidence>
<sequence length="520" mass="56296">MGLSGGPGKPVPDVAEVRALARRQVWGLLIALLLLVMSHLWVHRHQPRDVVTGAHGPFPAAVGVGAPVAPEHVVRRTSGFDEALVHGLYVRKTGSLSGVTAANVRTGKEYWRYERPDSEAGVDTFDVSERTVVAAFGDGRFIGVDLRTGKPLWHVDVQHAKGFRTTALVGGQALTEAPGAVRAFAERDGRSLRTAKTPRSCPDGLVITAYALPGHLSVVPLVCNVTSPDRGIYYLLLGIDNRTGKVLWQQHTAAPRLMVRGGEHTLVIPDPDHPPAIQLLDVNRQGATARALTAADAWDAVAAGGGIVLSAIDPGDRSEEDHDTLLRAYGTRDGHLAWQLRAPTGQEYGFPELAAGRVYVARQPFLTGKDTGRRIRADLLVLDAGTGRLLHTLRLPAMTVPDESRGLDVRDIGDGSVSIGWRDNEGDVLIAADCPLPRGAHLAITQQWAWWHVARPFRQPADRHRGGPGRPTVVCRGRTRPRRVDRHQASRADFLRPAPPVQLGAHGGRARLLDRPSDRP</sequence>
<proteinExistence type="predicted"/>
<accession>A0ABP9JJG3</accession>
<evidence type="ECO:0000256" key="1">
    <source>
        <dbReference type="SAM" id="MobiDB-lite"/>
    </source>
</evidence>
<dbReference type="Pfam" id="PF13360">
    <property type="entry name" value="PQQ_2"/>
    <property type="match status" value="2"/>
</dbReference>
<dbReference type="Gene3D" id="2.130.10.10">
    <property type="entry name" value="YVTN repeat-like/Quinoprotein amine dehydrogenase"/>
    <property type="match status" value="1"/>
</dbReference>
<dbReference type="PANTHER" id="PTHR34512">
    <property type="entry name" value="CELL SURFACE PROTEIN"/>
    <property type="match status" value="1"/>
</dbReference>
<gene>
    <name evidence="3" type="ORF">GCM10023335_77330</name>
</gene>
<dbReference type="EMBL" id="BAABKB010000041">
    <property type="protein sequence ID" value="GAA5033595.1"/>
    <property type="molecule type" value="Genomic_DNA"/>
</dbReference>
<dbReference type="InterPro" id="IPR015943">
    <property type="entry name" value="WD40/YVTN_repeat-like_dom_sf"/>
</dbReference>